<dbReference type="InterPro" id="IPR023074">
    <property type="entry name" value="HMG_CoA_Rdtase_cat_sf"/>
</dbReference>
<organism evidence="12 13">
    <name type="scientific">Ampelomyces quisqualis</name>
    <name type="common">Powdery mildew agent</name>
    <dbReference type="NCBI Taxonomy" id="50730"/>
    <lineage>
        <taxon>Eukaryota</taxon>
        <taxon>Fungi</taxon>
        <taxon>Dikarya</taxon>
        <taxon>Ascomycota</taxon>
        <taxon>Pezizomycotina</taxon>
        <taxon>Dothideomycetes</taxon>
        <taxon>Pleosporomycetidae</taxon>
        <taxon>Pleosporales</taxon>
        <taxon>Pleosporineae</taxon>
        <taxon>Phaeosphaeriaceae</taxon>
        <taxon>Ampelomyces</taxon>
    </lineage>
</organism>
<dbReference type="UniPathway" id="UPA00058">
    <property type="reaction ID" value="UER00103"/>
</dbReference>
<dbReference type="PROSITE" id="PS50156">
    <property type="entry name" value="SSD"/>
    <property type="match status" value="1"/>
</dbReference>
<dbReference type="PRINTS" id="PR00071">
    <property type="entry name" value="HMGCOARDTASE"/>
</dbReference>
<dbReference type="FunFam" id="3.30.70.420:FF:000001">
    <property type="entry name" value="3-hydroxy-3-methylglutaryl coenzyme A reductase"/>
    <property type="match status" value="1"/>
</dbReference>
<dbReference type="InterPro" id="IPR025583">
    <property type="entry name" value="HMG-CoA_N_dom"/>
</dbReference>
<keyword evidence="6 9" id="KW-1133">Transmembrane helix</keyword>
<dbReference type="OrthoDB" id="310654at2759"/>
<dbReference type="FunFam" id="1.10.3270.10:FF:000001">
    <property type="entry name" value="3-hydroxy-3-methylglutaryl coenzyme A reductase"/>
    <property type="match status" value="1"/>
</dbReference>
<dbReference type="PANTHER" id="PTHR10572:SF24">
    <property type="entry name" value="3-HYDROXY-3-METHYLGLUTARYL-COENZYME A REDUCTASE"/>
    <property type="match status" value="1"/>
</dbReference>
<comment type="pathway">
    <text evidence="9">Metabolic intermediate biosynthesis; (R)-mevalonate biosynthesis; (R)-mevalonate from acetyl-CoA: step 3/3.</text>
</comment>
<comment type="subcellular location">
    <subcellularLocation>
        <location evidence="1 9">Endoplasmic reticulum membrane</location>
        <topology evidence="1 9">Multi-pass membrane protein</topology>
    </subcellularLocation>
</comment>
<evidence type="ECO:0000313" key="13">
    <source>
        <dbReference type="Proteomes" id="UP000800096"/>
    </source>
</evidence>
<evidence type="ECO:0000256" key="6">
    <source>
        <dbReference type="ARBA" id="ARBA00022989"/>
    </source>
</evidence>
<dbReference type="SUPFAM" id="SSF55035">
    <property type="entry name" value="NAD-binding domain of HMG-CoA reductase"/>
    <property type="match status" value="1"/>
</dbReference>
<evidence type="ECO:0000256" key="5">
    <source>
        <dbReference type="ARBA" id="ARBA00022857"/>
    </source>
</evidence>
<dbReference type="GO" id="GO:0005778">
    <property type="term" value="C:peroxisomal membrane"/>
    <property type="evidence" value="ECO:0007669"/>
    <property type="project" value="TreeGrafter"/>
</dbReference>
<dbReference type="GO" id="GO:0005789">
    <property type="term" value="C:endoplasmic reticulum membrane"/>
    <property type="evidence" value="ECO:0007669"/>
    <property type="project" value="UniProtKB-SubCell"/>
</dbReference>
<evidence type="ECO:0000256" key="8">
    <source>
        <dbReference type="ARBA" id="ARBA00023136"/>
    </source>
</evidence>
<dbReference type="Pfam" id="PF12349">
    <property type="entry name" value="Sterol-sensing"/>
    <property type="match status" value="1"/>
</dbReference>
<evidence type="ECO:0000256" key="10">
    <source>
        <dbReference type="SAM" id="MobiDB-lite"/>
    </source>
</evidence>
<feature type="transmembrane region" description="Helical" evidence="9">
    <location>
        <begin position="243"/>
        <end position="264"/>
    </location>
</feature>
<evidence type="ECO:0000256" key="1">
    <source>
        <dbReference type="ARBA" id="ARBA00004477"/>
    </source>
</evidence>
<reference evidence="12" key="1">
    <citation type="journal article" date="2020" name="Stud. Mycol.">
        <title>101 Dothideomycetes genomes: a test case for predicting lifestyles and emergence of pathogens.</title>
        <authorList>
            <person name="Haridas S."/>
            <person name="Albert R."/>
            <person name="Binder M."/>
            <person name="Bloem J."/>
            <person name="Labutti K."/>
            <person name="Salamov A."/>
            <person name="Andreopoulos B."/>
            <person name="Baker S."/>
            <person name="Barry K."/>
            <person name="Bills G."/>
            <person name="Bluhm B."/>
            <person name="Cannon C."/>
            <person name="Castanera R."/>
            <person name="Culley D."/>
            <person name="Daum C."/>
            <person name="Ezra D."/>
            <person name="Gonzalez J."/>
            <person name="Henrissat B."/>
            <person name="Kuo A."/>
            <person name="Liang C."/>
            <person name="Lipzen A."/>
            <person name="Lutzoni F."/>
            <person name="Magnuson J."/>
            <person name="Mondo S."/>
            <person name="Nolan M."/>
            <person name="Ohm R."/>
            <person name="Pangilinan J."/>
            <person name="Park H.-J."/>
            <person name="Ramirez L."/>
            <person name="Alfaro M."/>
            <person name="Sun H."/>
            <person name="Tritt A."/>
            <person name="Yoshinaga Y."/>
            <person name="Zwiers L.-H."/>
            <person name="Turgeon B."/>
            <person name="Goodwin S."/>
            <person name="Spatafora J."/>
            <person name="Crous P."/>
            <person name="Grigoriev I."/>
        </authorList>
    </citation>
    <scope>NUCLEOTIDE SEQUENCE</scope>
    <source>
        <strain evidence="12">HMLAC05119</strain>
    </source>
</reference>
<dbReference type="PROSITE" id="PS01192">
    <property type="entry name" value="HMG_COA_REDUCTASE_3"/>
    <property type="match status" value="1"/>
</dbReference>
<dbReference type="FunFam" id="3.90.770.10:FF:000001">
    <property type="entry name" value="3-hydroxy-3-methylglutaryl coenzyme A reductase"/>
    <property type="match status" value="1"/>
</dbReference>
<protein>
    <recommendedName>
        <fullName evidence="9">3-hydroxy-3-methylglutaryl coenzyme A reductase</fullName>
        <shortName evidence="9">HMG-CoA reductase</shortName>
        <ecNumber evidence="9">1.1.1.34</ecNumber>
    </recommendedName>
</protein>
<proteinExistence type="inferred from homology"/>
<dbReference type="InterPro" id="IPR009029">
    <property type="entry name" value="HMG_CoA_Rdtase_sub-bd_dom_sf"/>
</dbReference>
<evidence type="ECO:0000256" key="9">
    <source>
        <dbReference type="RuleBase" id="RU361219"/>
    </source>
</evidence>
<dbReference type="EC" id="1.1.1.34" evidence="9"/>
<dbReference type="Proteomes" id="UP000800096">
    <property type="component" value="Unassembled WGS sequence"/>
</dbReference>
<dbReference type="InterPro" id="IPR023282">
    <property type="entry name" value="HMG_CoA_Rdtase_N"/>
</dbReference>
<dbReference type="EMBL" id="ML979135">
    <property type="protein sequence ID" value="KAF1916509.1"/>
    <property type="molecule type" value="Genomic_DNA"/>
</dbReference>
<comment type="catalytic activity">
    <reaction evidence="9">
        <text>(R)-mevalonate + 2 NADP(+) + CoA = (3S)-3-hydroxy-3-methylglutaryl-CoA + 2 NADPH + 2 H(+)</text>
        <dbReference type="Rhea" id="RHEA:15989"/>
        <dbReference type="ChEBI" id="CHEBI:15378"/>
        <dbReference type="ChEBI" id="CHEBI:36464"/>
        <dbReference type="ChEBI" id="CHEBI:43074"/>
        <dbReference type="ChEBI" id="CHEBI:57287"/>
        <dbReference type="ChEBI" id="CHEBI:57783"/>
        <dbReference type="ChEBI" id="CHEBI:58349"/>
        <dbReference type="EC" id="1.1.1.34"/>
    </reaction>
</comment>
<feature type="transmembrane region" description="Helical" evidence="9">
    <location>
        <begin position="368"/>
        <end position="387"/>
    </location>
</feature>
<evidence type="ECO:0000256" key="4">
    <source>
        <dbReference type="ARBA" id="ARBA00022824"/>
    </source>
</evidence>
<comment type="similarity">
    <text evidence="2 9">Belongs to the HMG-CoA reductase family.</text>
</comment>
<dbReference type="InterPro" id="IPR000731">
    <property type="entry name" value="SSD"/>
</dbReference>
<evidence type="ECO:0000313" key="12">
    <source>
        <dbReference type="EMBL" id="KAF1916509.1"/>
    </source>
</evidence>
<gene>
    <name evidence="12" type="ORF">BDU57DRAFT_234428</name>
</gene>
<evidence type="ECO:0000256" key="7">
    <source>
        <dbReference type="ARBA" id="ARBA00023002"/>
    </source>
</evidence>
<dbReference type="InterPro" id="IPR023076">
    <property type="entry name" value="HMG_CoA_Rdtase_CS"/>
</dbReference>
<sequence length="1163" mass="124805">MLGYLTRRWQAGGDPKKKSPGWYDRNIAPLLLAVAKKACTHPIHTIVTLAFVASYSYLGVLDKGLLENDVDVVTGRVDFATLLAGSKNLRVGEETAWQWEAQDGREGLYAEKTAQEYALITLVFPETNIVNSAPSQHAVPSNVSAELLPSSFNSFSTLSHDTSLAYSIPYPEAAGFLSAMQEISAPEDAAEGQGSDHDGNREEKKWMMRASKHGNAPSGVRSWAQESWTSFVDLLKNADTGDIVIMALGYLAMHLTFVSLFLAMRRLGSNFWLATAVLLQSAFAFLFALAVTLYLGVPINMILLSEGLPFLVVIIGFEKPIVLTKAVLSASMDARRASQDNNRSEILTIQSAVQIAIKRTGYEIVRDYFFEILILVAGAMSGIQGGLRQFCFLGAWILLFDSLMLLTFYTAILTIKLEVNRIKRHVALRRALEDDGVDGKVAENVAKNNDWPNDRDVQLRSNSTTTVFGKKITVPKFKVVMVAGFLLVNILNVVTFSFGLTPGKAAHVSGVGATPPLDPFKVAGSGLDHIRQQAKNAGASALVTVMMPIKYELNYPSIHYAEPNVNESESAFGGNISNHIVDGVLKSLEDPFLGKWIIALLVMSVVLNGYLFNAARWTIKEPHKALEPALPSEVQDGGPSATASRVPSMYMPTPPRTPRPEEQNGHAIQPLTQIATPQPPVIQLPLPPTEEQQTQPNRPMEFLEQKVKQKLAPSLTDEELIELSLKGKIPGYALEKTLGDKTRAVKVRRGVVARTHATRETSTLLERSLLPYKDYNYDLVHGACCENVVGYLPLPLGVAGPILVDGQNYFLPMATTEGVLVASTSRGAKAINAGGGAVTVVTGDGMTRGPCIGFDSLVRAGAAKNWLDSDEGQKTMKDAFNSTSRFARLRSMKSAIAGTNIYVRFRATTGDAMGMNMISKGVEHALNVMATDAGFDDMRVVTVSGNYCTDKKAAAINWIDGRGKGVVAEATIPGKVVNSVLKCEVEDLVQMNISKNLIGSAMAGAMGGFNAHAANIVAAIFLATGQDPAQVVESANCITIMKNVNGNLQISVSMPSIEVGTIGGGTILEPQSAMLDLLGVRGAHPTAPGDNARQLARVIAAGVLAGELSLNSALCAGHLVKAHMAHNRSNVPSAAPTPGTMTPVTSANGQIPLGRGEGVVPKR</sequence>
<keyword evidence="5 9" id="KW-0521">NADP</keyword>
<dbReference type="GO" id="GO:0006696">
    <property type="term" value="P:ergosterol biosynthetic process"/>
    <property type="evidence" value="ECO:0007669"/>
    <property type="project" value="TreeGrafter"/>
</dbReference>
<keyword evidence="13" id="KW-1185">Reference proteome</keyword>
<evidence type="ECO:0000259" key="11">
    <source>
        <dbReference type="PROSITE" id="PS50156"/>
    </source>
</evidence>
<dbReference type="InterPro" id="IPR004554">
    <property type="entry name" value="HMG_CoA_Rdtase_eu_arc"/>
</dbReference>
<keyword evidence="3 9" id="KW-0812">Transmembrane</keyword>
<dbReference type="Gene3D" id="3.90.770.10">
    <property type="entry name" value="3-hydroxy-3-methylglutaryl-coenzyme A Reductase, Chain A, domain 2"/>
    <property type="match status" value="1"/>
</dbReference>
<dbReference type="AlphaFoldDB" id="A0A6A5QM30"/>
<dbReference type="PROSITE" id="PS00066">
    <property type="entry name" value="HMG_COA_REDUCTASE_1"/>
    <property type="match status" value="1"/>
</dbReference>
<accession>A0A6A5QM30</accession>
<dbReference type="PANTHER" id="PTHR10572">
    <property type="entry name" value="3-HYDROXY-3-METHYLGLUTARYL-COENZYME A REDUCTASE"/>
    <property type="match status" value="1"/>
</dbReference>
<feature type="compositionally biased region" description="Polar residues" evidence="10">
    <location>
        <begin position="1139"/>
        <end position="1149"/>
    </location>
</feature>
<dbReference type="Gene3D" id="1.10.3270.10">
    <property type="entry name" value="HMGR, N-terminal domain"/>
    <property type="match status" value="1"/>
</dbReference>
<feature type="region of interest" description="Disordered" evidence="10">
    <location>
        <begin position="1133"/>
        <end position="1163"/>
    </location>
</feature>
<keyword evidence="7 9" id="KW-0560">Oxidoreductase</keyword>
<dbReference type="PROSITE" id="PS50065">
    <property type="entry name" value="HMG_COA_REDUCTASE_4"/>
    <property type="match status" value="1"/>
</dbReference>
<dbReference type="CDD" id="cd00643">
    <property type="entry name" value="HMG-CoA_reductase_classI"/>
    <property type="match status" value="1"/>
</dbReference>
<dbReference type="GO" id="GO:0015936">
    <property type="term" value="P:coenzyme A metabolic process"/>
    <property type="evidence" value="ECO:0007669"/>
    <property type="project" value="InterPro"/>
</dbReference>
<dbReference type="GO" id="GO:0008299">
    <property type="term" value="P:isoprenoid biosynthetic process"/>
    <property type="evidence" value="ECO:0007669"/>
    <property type="project" value="InterPro"/>
</dbReference>
<feature type="domain" description="SSD" evidence="11">
    <location>
        <begin position="242"/>
        <end position="415"/>
    </location>
</feature>
<keyword evidence="4 9" id="KW-0256">Endoplasmic reticulum</keyword>
<dbReference type="InterPro" id="IPR009023">
    <property type="entry name" value="HMG_CoA_Rdtase_NAD(P)-bd_sf"/>
</dbReference>
<evidence type="ECO:0000256" key="2">
    <source>
        <dbReference type="ARBA" id="ARBA00007661"/>
    </source>
</evidence>
<feature type="region of interest" description="Disordered" evidence="10">
    <location>
        <begin position="628"/>
        <end position="649"/>
    </location>
</feature>
<dbReference type="GO" id="GO:0004420">
    <property type="term" value="F:hydroxymethylglutaryl-CoA reductase (NADPH) activity"/>
    <property type="evidence" value="ECO:0007669"/>
    <property type="project" value="UniProtKB-EC"/>
</dbReference>
<dbReference type="InterPro" id="IPR053958">
    <property type="entry name" value="HMGCR/SNAP/NPC1-like_SSD"/>
</dbReference>
<dbReference type="NCBIfam" id="TIGR00533">
    <property type="entry name" value="HMG_CoA_R_NADP"/>
    <property type="match status" value="1"/>
</dbReference>
<feature type="transmembrane region" description="Helical" evidence="9">
    <location>
        <begin position="271"/>
        <end position="295"/>
    </location>
</feature>
<name>A0A6A5QM30_AMPQU</name>
<dbReference type="Gene3D" id="3.30.70.420">
    <property type="entry name" value="Hydroxymethylglutaryl-CoA reductase, class I/II, NAD/NADP-binding domain"/>
    <property type="match status" value="1"/>
</dbReference>
<feature type="transmembrane region" description="Helical" evidence="9">
    <location>
        <begin position="479"/>
        <end position="500"/>
    </location>
</feature>
<evidence type="ECO:0000256" key="3">
    <source>
        <dbReference type="ARBA" id="ARBA00022692"/>
    </source>
</evidence>
<dbReference type="Pfam" id="PF13323">
    <property type="entry name" value="HPIH"/>
    <property type="match status" value="1"/>
</dbReference>
<dbReference type="PROSITE" id="PS00318">
    <property type="entry name" value="HMG_COA_REDUCTASE_2"/>
    <property type="match status" value="1"/>
</dbReference>
<dbReference type="InterPro" id="IPR002202">
    <property type="entry name" value="HMG_CoA_Rdtase"/>
</dbReference>
<dbReference type="SUPFAM" id="SSF56542">
    <property type="entry name" value="Substrate-binding domain of HMG-CoA reductase"/>
    <property type="match status" value="1"/>
</dbReference>
<keyword evidence="8 9" id="KW-0472">Membrane</keyword>
<feature type="transmembrane region" description="Helical" evidence="9">
    <location>
        <begin position="393"/>
        <end position="415"/>
    </location>
</feature>
<dbReference type="Pfam" id="PF00368">
    <property type="entry name" value="HMG-CoA_red"/>
    <property type="match status" value="1"/>
</dbReference>